<dbReference type="EMBL" id="CALNXI010001369">
    <property type="protein sequence ID" value="CAH3166657.1"/>
    <property type="molecule type" value="Genomic_DNA"/>
</dbReference>
<gene>
    <name evidence="2" type="ORF">PEVE_00005756</name>
</gene>
<name>A0ABN8QPR6_9CNID</name>
<comment type="caution">
    <text evidence="2">The sequence shown here is derived from an EMBL/GenBank/DDBJ whole genome shotgun (WGS) entry which is preliminary data.</text>
</comment>
<keyword evidence="3" id="KW-1185">Reference proteome</keyword>
<evidence type="ECO:0000256" key="1">
    <source>
        <dbReference type="SAM" id="SignalP"/>
    </source>
</evidence>
<reference evidence="2 3" key="1">
    <citation type="submission" date="2022-05" db="EMBL/GenBank/DDBJ databases">
        <authorList>
            <consortium name="Genoscope - CEA"/>
            <person name="William W."/>
        </authorList>
    </citation>
    <scope>NUCLEOTIDE SEQUENCE [LARGE SCALE GENOMIC DNA]</scope>
</reference>
<evidence type="ECO:0000313" key="2">
    <source>
        <dbReference type="EMBL" id="CAH3166657.1"/>
    </source>
</evidence>
<feature type="signal peptide" evidence="1">
    <location>
        <begin position="1"/>
        <end position="24"/>
    </location>
</feature>
<dbReference type="Proteomes" id="UP001159427">
    <property type="component" value="Unassembled WGS sequence"/>
</dbReference>
<keyword evidence="1" id="KW-0732">Signal</keyword>
<proteinExistence type="predicted"/>
<evidence type="ECO:0000313" key="3">
    <source>
        <dbReference type="Proteomes" id="UP001159427"/>
    </source>
</evidence>
<protein>
    <submittedName>
        <fullName evidence="2">Uncharacterized protein</fullName>
    </submittedName>
</protein>
<accession>A0ABN8QPR6</accession>
<organism evidence="2 3">
    <name type="scientific">Porites evermanni</name>
    <dbReference type="NCBI Taxonomy" id="104178"/>
    <lineage>
        <taxon>Eukaryota</taxon>
        <taxon>Metazoa</taxon>
        <taxon>Cnidaria</taxon>
        <taxon>Anthozoa</taxon>
        <taxon>Hexacorallia</taxon>
        <taxon>Scleractinia</taxon>
        <taxon>Fungiina</taxon>
        <taxon>Poritidae</taxon>
        <taxon>Porites</taxon>
    </lineage>
</organism>
<feature type="chain" id="PRO_5047514213" evidence="1">
    <location>
        <begin position="25"/>
        <end position="63"/>
    </location>
</feature>
<sequence>MFIQYLRGLSFLYRVSLLAQLVATNQLEQATLNPETIQRLISMAELQAPRMRSRTMESLQIYT</sequence>